<evidence type="ECO:0000256" key="1">
    <source>
        <dbReference type="ARBA" id="ARBA00006611"/>
    </source>
</evidence>
<evidence type="ECO:0000313" key="5">
    <source>
        <dbReference type="EMBL" id="VGO17537.1"/>
    </source>
</evidence>
<proteinExistence type="inferred from homology"/>
<dbReference type="GO" id="GO:0016887">
    <property type="term" value="F:ATP hydrolysis activity"/>
    <property type="evidence" value="ECO:0007669"/>
    <property type="project" value="TreeGrafter"/>
</dbReference>
<evidence type="ECO:0000256" key="2">
    <source>
        <dbReference type="ARBA" id="ARBA00022741"/>
    </source>
</evidence>
<accession>A0A6C2UDA4</accession>
<dbReference type="FunFam" id="3.30.450.90:FF:000001">
    <property type="entry name" value="Type II secretion system ATPase GspE"/>
    <property type="match status" value="1"/>
</dbReference>
<dbReference type="Gene3D" id="3.40.50.300">
    <property type="entry name" value="P-loop containing nucleotide triphosphate hydrolases"/>
    <property type="match status" value="1"/>
</dbReference>
<keyword evidence="3" id="KW-0067">ATP-binding</keyword>
<protein>
    <submittedName>
        <fullName evidence="5">Type II secretion system protein E</fullName>
    </submittedName>
</protein>
<dbReference type="PANTHER" id="PTHR30258">
    <property type="entry name" value="TYPE II SECRETION SYSTEM PROTEIN GSPE-RELATED"/>
    <property type="match status" value="1"/>
</dbReference>
<dbReference type="AlphaFoldDB" id="A0A6C2UDA4"/>
<dbReference type="InterPro" id="IPR037257">
    <property type="entry name" value="T2SS_E_N_sf"/>
</dbReference>
<keyword evidence="2" id="KW-0547">Nucleotide-binding</keyword>
<dbReference type="GO" id="GO:0005524">
    <property type="term" value="F:ATP binding"/>
    <property type="evidence" value="ECO:0007669"/>
    <property type="project" value="UniProtKB-KW"/>
</dbReference>
<reference evidence="5 6" key="1">
    <citation type="submission" date="2019-04" db="EMBL/GenBank/DDBJ databases">
        <authorList>
            <person name="Van Vliet M D."/>
        </authorList>
    </citation>
    <scope>NUCLEOTIDE SEQUENCE [LARGE SCALE GENOMIC DNA]</scope>
    <source>
        <strain evidence="5 6">F1</strain>
    </source>
</reference>
<dbReference type="InterPro" id="IPR007831">
    <property type="entry name" value="T2SS_GspE_N"/>
</dbReference>
<dbReference type="Gene3D" id="3.30.300.160">
    <property type="entry name" value="Type II secretion system, protein E, N-terminal domain"/>
    <property type="match status" value="1"/>
</dbReference>
<dbReference type="RefSeq" id="WP_136083000.1">
    <property type="nucleotide sequence ID" value="NZ_CAAHFG010000004.1"/>
</dbReference>
<sequence>MITDQLSEMMIRSGRVGSSQLEKAMAIQENSGRVLTDILIEEKLASPYDIAQTFSELLNIPYLELGEEFHLQRDEFDMIPESIARRYCLVPLTKEEGVSITLVMKNPLDMDAVDTVRSLTSLEVHKAVSTEDKINQIIDKCYKEEAYVEAGLQDIVDVEAAADNAGFEADIGDVDQLLVHANDAPVVRYVNLLLMEAVRDGASDIHFEPGENNCAVRMRVDGTLHLVTPPPKSLYQAIVTRIKILSEMDIAERRLPLDGRFKFKFSGRVIDVRVSSMPLVFGEKVVMRILDKKSLVLDLKDIGFEGQKLKRFHEILGMPNGIVLLTGPTGSGKTTTLYSALGILKSPTRNVQTVEDPVEYLMEGINQMPVRPKIGLNFAECLRHILRQDPDAVMIGEIRDAETAEIAMRASLTGHIVLSTLHTNDATSSFSRMRDIGIPSYLTAATMRLIIAQRLVKTICPNCKAPYQPDAGEMEWVKPVYPDAENWSFMHGEGCNQCRRSGMKGRRAIFEFLEVTPAIRELVHGEADDMTLRRKAIEGGMQTLAQNAFQRVREGDTTISEAINKCMAD</sequence>
<name>A0A6C2UDA4_PONDE</name>
<dbReference type="Gene3D" id="3.30.450.90">
    <property type="match status" value="1"/>
</dbReference>
<keyword evidence="6" id="KW-1185">Reference proteome</keyword>
<dbReference type="Proteomes" id="UP000366872">
    <property type="component" value="Unassembled WGS sequence"/>
</dbReference>
<gene>
    <name evidence="5" type="primary">epsE_4</name>
    <name evidence="5" type="ORF">PDESU_06134</name>
</gene>
<evidence type="ECO:0000256" key="3">
    <source>
        <dbReference type="ARBA" id="ARBA00022840"/>
    </source>
</evidence>
<dbReference type="CDD" id="cd01129">
    <property type="entry name" value="PulE-GspE-like"/>
    <property type="match status" value="1"/>
</dbReference>
<dbReference type="SUPFAM" id="SSF160246">
    <property type="entry name" value="EspE N-terminal domain-like"/>
    <property type="match status" value="1"/>
</dbReference>
<dbReference type="Pfam" id="PF00437">
    <property type="entry name" value="T2SSE"/>
    <property type="match status" value="1"/>
</dbReference>
<dbReference type="EMBL" id="CAAHFG010000004">
    <property type="protein sequence ID" value="VGO17537.1"/>
    <property type="molecule type" value="Genomic_DNA"/>
</dbReference>
<feature type="domain" description="Bacterial type II secretion system protein E" evidence="4">
    <location>
        <begin position="386"/>
        <end position="400"/>
    </location>
</feature>
<dbReference type="InterPro" id="IPR001482">
    <property type="entry name" value="T2SS/T4SS_dom"/>
</dbReference>
<dbReference type="SUPFAM" id="SSF52540">
    <property type="entry name" value="P-loop containing nucleoside triphosphate hydrolases"/>
    <property type="match status" value="1"/>
</dbReference>
<comment type="similarity">
    <text evidence="1">Belongs to the GSP E family.</text>
</comment>
<dbReference type="PANTHER" id="PTHR30258:SF3">
    <property type="entry name" value="SLL1921 PROTEIN"/>
    <property type="match status" value="1"/>
</dbReference>
<evidence type="ECO:0000313" key="6">
    <source>
        <dbReference type="Proteomes" id="UP000366872"/>
    </source>
</evidence>
<organism evidence="5 6">
    <name type="scientific">Pontiella desulfatans</name>
    <dbReference type="NCBI Taxonomy" id="2750659"/>
    <lineage>
        <taxon>Bacteria</taxon>
        <taxon>Pseudomonadati</taxon>
        <taxon>Kiritimatiellota</taxon>
        <taxon>Kiritimatiellia</taxon>
        <taxon>Kiritimatiellales</taxon>
        <taxon>Pontiellaceae</taxon>
        <taxon>Pontiella</taxon>
    </lineage>
</organism>
<evidence type="ECO:0000259" key="4">
    <source>
        <dbReference type="PROSITE" id="PS00662"/>
    </source>
</evidence>
<dbReference type="InterPro" id="IPR027417">
    <property type="entry name" value="P-loop_NTPase"/>
</dbReference>
<dbReference type="GO" id="GO:0005886">
    <property type="term" value="C:plasma membrane"/>
    <property type="evidence" value="ECO:0007669"/>
    <property type="project" value="TreeGrafter"/>
</dbReference>
<dbReference type="Pfam" id="PF05157">
    <property type="entry name" value="MshEN"/>
    <property type="match status" value="1"/>
</dbReference>
<dbReference type="PROSITE" id="PS00662">
    <property type="entry name" value="T2SP_E"/>
    <property type="match status" value="1"/>
</dbReference>